<feature type="transmembrane region" description="Helical" evidence="12">
    <location>
        <begin position="335"/>
        <end position="356"/>
    </location>
</feature>
<dbReference type="eggNOG" id="COG0795">
    <property type="taxonomic scope" value="Bacteria"/>
</dbReference>
<reference evidence="13" key="1">
    <citation type="submission" date="2012-02" db="EMBL/GenBank/DDBJ databases">
        <title>The complete genome of Frateuria aurantia DSM 6220.</title>
        <authorList>
            <consortium name="US DOE Joint Genome Institute (JGI-PGF)"/>
            <person name="Lucas S."/>
            <person name="Copeland A."/>
            <person name="Lapidus A."/>
            <person name="Glavina del Rio T."/>
            <person name="Dalin E."/>
            <person name="Tice H."/>
            <person name="Bruce D."/>
            <person name="Goodwin L."/>
            <person name="Pitluck S."/>
            <person name="Peters L."/>
            <person name="Ovchinnikova G."/>
            <person name="Teshima H."/>
            <person name="Kyrpides N."/>
            <person name="Mavromatis K."/>
            <person name="Ivanova N."/>
            <person name="Brettin T."/>
            <person name="Detter J.C."/>
            <person name="Han C."/>
            <person name="Larimer F."/>
            <person name="Land M."/>
            <person name="Hauser L."/>
            <person name="Markowitz V."/>
            <person name="Cheng J.-F."/>
            <person name="Hugenholtz P."/>
            <person name="Woyke T."/>
            <person name="Wu D."/>
            <person name="Brambilla E."/>
            <person name="Klenk H.-P."/>
            <person name="Eisen J.A."/>
        </authorList>
    </citation>
    <scope>NUCLEOTIDE SEQUENCE</scope>
    <source>
        <strain evidence="13">DSM 6220</strain>
    </source>
</reference>
<comment type="subcellular location">
    <subcellularLocation>
        <location evidence="2">Cell inner membrane</location>
        <topology evidence="2">Multi-pass membrane protein</topology>
    </subcellularLocation>
</comment>
<protein>
    <recommendedName>
        <fullName evidence="4">Lipopolysaccharide export system permease protein LptF</fullName>
    </recommendedName>
</protein>
<evidence type="ECO:0000256" key="8">
    <source>
        <dbReference type="ARBA" id="ARBA00022692"/>
    </source>
</evidence>
<dbReference type="InterPro" id="IPR030922">
    <property type="entry name" value="LptF"/>
</dbReference>
<evidence type="ECO:0000256" key="11">
    <source>
        <dbReference type="ARBA" id="ARBA00026081"/>
    </source>
</evidence>
<keyword evidence="6" id="KW-1003">Cell membrane</keyword>
<keyword evidence="5" id="KW-0813">Transport</keyword>
<dbReference type="GO" id="GO:0015920">
    <property type="term" value="P:lipopolysaccharide transport"/>
    <property type="evidence" value="ECO:0007669"/>
    <property type="project" value="TreeGrafter"/>
</dbReference>
<sequence>MLSILDRYFLRELSLAMAATAVVLLTIFAGTSFAHVLQQVANGSFPASVMFQVLGLNMVEGLSNLLPLAAFLGLLQGLGRMYRESEMHVLASSGMGLRGLLRPVAMLGLITALLVAVVSMWLGPWAMRTSNDLIVQANRSVIAAGLNAGQFTDLPGRTAGIIFVDELSRNGRQLGRTFLATERVDKQGRHELKIVSGAHGRLYQESNGGGRFLELSDGWQYEIPLDDNAWRAMKYQLNDASLSNLQSSDDDDDPVLAMRTLDLARSSDPLARSELAERTTVPMMVLVLMMLALPMSRQSPREPRYGRLLLAVLAFFVYHAMLAICRAQISKGHWHNAASMWLIDLLIFGLAGWAFARQYRPRRRREVAA</sequence>
<dbReference type="NCBIfam" id="TIGR04407">
    <property type="entry name" value="LptF_YjgP"/>
    <property type="match status" value="1"/>
</dbReference>
<dbReference type="InterPro" id="IPR005495">
    <property type="entry name" value="LptG/LptF_permease"/>
</dbReference>
<feature type="transmembrane region" description="Helical" evidence="12">
    <location>
        <begin position="308"/>
        <end position="329"/>
    </location>
</feature>
<dbReference type="GO" id="GO:0055085">
    <property type="term" value="P:transmembrane transport"/>
    <property type="evidence" value="ECO:0007669"/>
    <property type="project" value="InterPro"/>
</dbReference>
<keyword evidence="7" id="KW-0997">Cell inner membrane</keyword>
<dbReference type="Pfam" id="PF03739">
    <property type="entry name" value="LptF_LptG"/>
    <property type="match status" value="1"/>
</dbReference>
<keyword evidence="10 12" id="KW-0472">Membrane</keyword>
<evidence type="ECO:0000313" key="14">
    <source>
        <dbReference type="Proteomes" id="UP000005234"/>
    </source>
</evidence>
<gene>
    <name evidence="13" type="ordered locus">Fraau_2411</name>
</gene>
<dbReference type="KEGG" id="fau:Fraau_2411"/>
<dbReference type="RefSeq" id="WP_014403779.1">
    <property type="nucleotide sequence ID" value="NC_017033.1"/>
</dbReference>
<evidence type="ECO:0000256" key="3">
    <source>
        <dbReference type="ARBA" id="ARBA00007725"/>
    </source>
</evidence>
<evidence type="ECO:0000256" key="7">
    <source>
        <dbReference type="ARBA" id="ARBA00022519"/>
    </source>
</evidence>
<organism evidence="13 14">
    <name type="scientific">Frateuria aurantia (strain ATCC 33424 / DSM 6220 / KCTC 2777 / LMG 1558 / NBRC 3245 / NCIMB 13370)</name>
    <name type="common">Acetobacter aurantius</name>
    <dbReference type="NCBI Taxonomy" id="767434"/>
    <lineage>
        <taxon>Bacteria</taxon>
        <taxon>Pseudomonadati</taxon>
        <taxon>Pseudomonadota</taxon>
        <taxon>Gammaproteobacteria</taxon>
        <taxon>Lysobacterales</taxon>
        <taxon>Rhodanobacteraceae</taxon>
        <taxon>Frateuria</taxon>
    </lineage>
</organism>
<evidence type="ECO:0000256" key="9">
    <source>
        <dbReference type="ARBA" id="ARBA00022989"/>
    </source>
</evidence>
<dbReference type="HOGENOM" id="CLU_028799_0_1_6"/>
<keyword evidence="14" id="KW-1185">Reference proteome</keyword>
<dbReference type="AlphaFoldDB" id="H8L699"/>
<dbReference type="EMBL" id="CP003350">
    <property type="protein sequence ID" value="AFC86776.1"/>
    <property type="molecule type" value="Genomic_DNA"/>
</dbReference>
<dbReference type="GO" id="GO:0043190">
    <property type="term" value="C:ATP-binding cassette (ABC) transporter complex"/>
    <property type="evidence" value="ECO:0007669"/>
    <property type="project" value="InterPro"/>
</dbReference>
<evidence type="ECO:0000256" key="4">
    <source>
        <dbReference type="ARBA" id="ARBA00014213"/>
    </source>
</evidence>
<evidence type="ECO:0000256" key="10">
    <source>
        <dbReference type="ARBA" id="ARBA00023136"/>
    </source>
</evidence>
<evidence type="ECO:0000256" key="1">
    <source>
        <dbReference type="ARBA" id="ARBA00002265"/>
    </source>
</evidence>
<evidence type="ECO:0000256" key="5">
    <source>
        <dbReference type="ARBA" id="ARBA00022448"/>
    </source>
</evidence>
<evidence type="ECO:0000256" key="2">
    <source>
        <dbReference type="ARBA" id="ARBA00004429"/>
    </source>
</evidence>
<dbReference type="PANTHER" id="PTHR33529:SF7">
    <property type="entry name" value="LIPOPOLYSACCHARIDE EXPORT SYSTEM PERMEASE PROTEIN LPTF"/>
    <property type="match status" value="1"/>
</dbReference>
<evidence type="ECO:0000256" key="6">
    <source>
        <dbReference type="ARBA" id="ARBA00022475"/>
    </source>
</evidence>
<keyword evidence="9 12" id="KW-1133">Transmembrane helix</keyword>
<evidence type="ECO:0000256" key="12">
    <source>
        <dbReference type="SAM" id="Phobius"/>
    </source>
</evidence>
<comment type="similarity">
    <text evidence="3">Belongs to the LptF/LptG family.</text>
</comment>
<evidence type="ECO:0000313" key="13">
    <source>
        <dbReference type="EMBL" id="AFC86776.1"/>
    </source>
</evidence>
<dbReference type="PANTHER" id="PTHR33529">
    <property type="entry name" value="SLR0882 PROTEIN-RELATED"/>
    <property type="match status" value="1"/>
</dbReference>
<dbReference type="Proteomes" id="UP000005234">
    <property type="component" value="Chromosome"/>
</dbReference>
<proteinExistence type="inferred from homology"/>
<name>H8L699_FRAAD</name>
<feature type="transmembrane region" description="Helical" evidence="12">
    <location>
        <begin position="100"/>
        <end position="122"/>
    </location>
</feature>
<feature type="transmembrane region" description="Helical" evidence="12">
    <location>
        <begin position="58"/>
        <end position="79"/>
    </location>
</feature>
<comment type="subunit">
    <text evidence="11">Component of the lipopolysaccharide transport and assembly complex. The LptBFG transporter is composed of two ATP-binding proteins (LptB) and two transmembrane proteins (LptF and LptG).</text>
</comment>
<keyword evidence="8 12" id="KW-0812">Transmembrane</keyword>
<dbReference type="STRING" id="767434.Fraau_2411"/>
<comment type="function">
    <text evidence="1">Part of the ABC transporter complex LptBFG involved in the translocation of lipopolysaccharide (LPS) from the inner membrane to the outer membrane.</text>
</comment>
<dbReference type="OrthoDB" id="9778062at2"/>
<accession>H8L699</accession>